<accession>A0A2L1IVW8</accession>
<dbReference type="Proteomes" id="UP000241925">
    <property type="component" value="Segment"/>
</dbReference>
<evidence type="ECO:0000313" key="3">
    <source>
        <dbReference type="Proteomes" id="UP000241925"/>
    </source>
</evidence>
<keyword evidence="1" id="KW-0812">Transmembrane</keyword>
<keyword evidence="1" id="KW-1133">Transmembrane helix</keyword>
<protein>
    <submittedName>
        <fullName evidence="2">Uncharacterized protein</fullName>
    </submittedName>
</protein>
<proteinExistence type="predicted"/>
<gene>
    <name evidence="2" type="ORF">SEA_BILLNYE_129</name>
</gene>
<feature type="transmembrane region" description="Helical" evidence="1">
    <location>
        <begin position="37"/>
        <end position="54"/>
    </location>
</feature>
<dbReference type="EMBL" id="MG757153">
    <property type="protein sequence ID" value="AVD99306.1"/>
    <property type="molecule type" value="Genomic_DNA"/>
</dbReference>
<keyword evidence="3" id="KW-1185">Reference proteome</keyword>
<sequence>MAEWIAEQLMKFAFGTAVAGIAWVLLVGVLAWTVPFWVIWLVCELLVFGIIFGLEHSDGHWDFF</sequence>
<feature type="transmembrane region" description="Helical" evidence="1">
    <location>
        <begin position="12"/>
        <end position="31"/>
    </location>
</feature>
<evidence type="ECO:0000256" key="1">
    <source>
        <dbReference type="SAM" id="Phobius"/>
    </source>
</evidence>
<evidence type="ECO:0000313" key="2">
    <source>
        <dbReference type="EMBL" id="AVD99306.1"/>
    </source>
</evidence>
<name>A0A2L1IVW8_9CAUD</name>
<keyword evidence="1" id="KW-0472">Membrane</keyword>
<reference evidence="2 3" key="1">
    <citation type="submission" date="2018-01" db="EMBL/GenBank/DDBJ databases">
        <authorList>
            <person name="Grinwald M.F."/>
            <person name="Tasoff P."/>
            <person name="Simpson K.F."/>
            <person name="Vasser A."/>
            <person name="Shaffer C.D."/>
            <person name="Weston-Hafer K.A."/>
            <person name="Russell D.A."/>
            <person name="Pope W.H."/>
            <person name="Jacobs-Sera D."/>
            <person name="Hendrix R.W."/>
            <person name="Hatfull G.F."/>
        </authorList>
    </citation>
    <scope>NUCLEOTIDE SEQUENCE [LARGE SCALE GENOMIC DNA]</scope>
</reference>
<organism evidence="2 3">
    <name type="scientific">Streptomyces phage BillNye</name>
    <dbReference type="NCBI Taxonomy" id="2079426"/>
    <lineage>
        <taxon>Viruses</taxon>
        <taxon>Duplodnaviria</taxon>
        <taxon>Heunggongvirae</taxon>
        <taxon>Uroviricota</taxon>
        <taxon>Caudoviricetes</taxon>
        <taxon>Stanwilliamsviridae</taxon>
        <taxon>Loccivirinae</taxon>
        <taxon>Wilnyevirus</taxon>
        <taxon>Wilnyevirus billnye</taxon>
    </lineage>
</organism>